<feature type="non-terminal residue" evidence="2">
    <location>
        <position position="1"/>
    </location>
</feature>
<comment type="caution">
    <text evidence="2">The sequence shown here is derived from an EMBL/GenBank/DDBJ whole genome shotgun (WGS) entry which is preliminary data.</text>
</comment>
<keyword evidence="1" id="KW-0472">Membrane</keyword>
<feature type="transmembrane region" description="Helical" evidence="1">
    <location>
        <begin position="47"/>
        <end position="70"/>
    </location>
</feature>
<proteinExistence type="predicted"/>
<dbReference type="Proteomes" id="UP001432027">
    <property type="component" value="Unassembled WGS sequence"/>
</dbReference>
<dbReference type="InterPro" id="IPR019428">
    <property type="entry name" value="7TM_GPCR_serpentine_rcpt_Str"/>
</dbReference>
<reference evidence="2" key="1">
    <citation type="submission" date="2023-10" db="EMBL/GenBank/DDBJ databases">
        <title>Genome assembly of Pristionchus species.</title>
        <authorList>
            <person name="Yoshida K."/>
            <person name="Sommer R.J."/>
        </authorList>
    </citation>
    <scope>NUCLEOTIDE SEQUENCE</scope>
    <source>
        <strain evidence="2">RS0144</strain>
    </source>
</reference>
<feature type="transmembrane region" description="Helical" evidence="1">
    <location>
        <begin position="90"/>
        <end position="122"/>
    </location>
</feature>
<feature type="non-terminal residue" evidence="2">
    <location>
        <position position="348"/>
    </location>
</feature>
<keyword evidence="1" id="KW-1133">Transmembrane helix</keyword>
<dbReference type="Pfam" id="PF10326">
    <property type="entry name" value="7TM_GPCR_Str"/>
    <property type="match status" value="1"/>
</dbReference>
<accession>A0AAV5THS9</accession>
<evidence type="ECO:0008006" key="4">
    <source>
        <dbReference type="Google" id="ProtNLM"/>
    </source>
</evidence>
<feature type="transmembrane region" description="Helical" evidence="1">
    <location>
        <begin position="219"/>
        <end position="240"/>
    </location>
</feature>
<evidence type="ECO:0000313" key="3">
    <source>
        <dbReference type="Proteomes" id="UP001432027"/>
    </source>
</evidence>
<sequence>PIYSWFYEDPFHSIFLATTTSISVLSNSLLLFIIFTTSSSNIGPYRYLLAVFAICDIMTSAGHAAFQPVFLKYVHMTSAGFYFFPRKAGIMIFGVSFDTVFCLTFIGTYYQTFLVLAYHFIYRYKNVTNGITSSFTDSWTKRQWILVGLIVYVLYIASFVVIVAVGMTPSPETRALVPAEVMQSYGIDLTDPRTGFTVLAVRRMDRATNSMYWNAESTISIALCLVLFVGTAGVIVYCIYQTNVAIKSADFVLTESTRRMHSQLFRALLIQTTVPCLFSYTPLSLILITGGVTGISLGSFGNVLFLTTAIFPSVDAFFVLFFIIKFRIAVIRLFHLPFKTSRKGSSVE</sequence>
<keyword evidence="1" id="KW-0812">Transmembrane</keyword>
<dbReference type="PANTHER" id="PTHR22943:SF248">
    <property type="entry name" value="SEVEN TM RECEPTOR"/>
    <property type="match status" value="1"/>
</dbReference>
<evidence type="ECO:0000256" key="1">
    <source>
        <dbReference type="SAM" id="Phobius"/>
    </source>
</evidence>
<organism evidence="2 3">
    <name type="scientific">Pristionchus entomophagus</name>
    <dbReference type="NCBI Taxonomy" id="358040"/>
    <lineage>
        <taxon>Eukaryota</taxon>
        <taxon>Metazoa</taxon>
        <taxon>Ecdysozoa</taxon>
        <taxon>Nematoda</taxon>
        <taxon>Chromadorea</taxon>
        <taxon>Rhabditida</taxon>
        <taxon>Rhabditina</taxon>
        <taxon>Diplogasteromorpha</taxon>
        <taxon>Diplogasteroidea</taxon>
        <taxon>Neodiplogasteridae</taxon>
        <taxon>Pristionchus</taxon>
    </lineage>
</organism>
<gene>
    <name evidence="2" type="ORF">PENTCL1PPCAC_16007</name>
</gene>
<protein>
    <recommendedName>
        <fullName evidence="4">G protein-coupled receptor</fullName>
    </recommendedName>
</protein>
<dbReference type="PANTHER" id="PTHR22943">
    <property type="entry name" value="7-TRANSMEMBRANE DOMAIN RECEPTOR C.ELEGANS"/>
    <property type="match status" value="1"/>
</dbReference>
<evidence type="ECO:0000313" key="2">
    <source>
        <dbReference type="EMBL" id="GMS93832.1"/>
    </source>
</evidence>
<feature type="transmembrane region" description="Helical" evidence="1">
    <location>
        <begin position="268"/>
        <end position="297"/>
    </location>
</feature>
<keyword evidence="3" id="KW-1185">Reference proteome</keyword>
<feature type="transmembrane region" description="Helical" evidence="1">
    <location>
        <begin position="14"/>
        <end position="35"/>
    </location>
</feature>
<feature type="transmembrane region" description="Helical" evidence="1">
    <location>
        <begin position="143"/>
        <end position="167"/>
    </location>
</feature>
<feature type="transmembrane region" description="Helical" evidence="1">
    <location>
        <begin position="303"/>
        <end position="324"/>
    </location>
</feature>
<dbReference type="EMBL" id="BTSX01000004">
    <property type="protein sequence ID" value="GMS93832.1"/>
    <property type="molecule type" value="Genomic_DNA"/>
</dbReference>
<name>A0AAV5THS9_9BILA</name>
<dbReference type="AlphaFoldDB" id="A0AAV5THS9"/>
<dbReference type="SUPFAM" id="SSF81321">
    <property type="entry name" value="Family A G protein-coupled receptor-like"/>
    <property type="match status" value="1"/>
</dbReference>